<evidence type="ECO:0000259" key="7">
    <source>
        <dbReference type="SMART" id="SM01030"/>
    </source>
</evidence>
<feature type="compositionally biased region" description="Polar residues" evidence="6">
    <location>
        <begin position="1013"/>
        <end position="1027"/>
    </location>
</feature>
<name>Q0CJW9_ASPTN</name>
<reference evidence="11" key="1">
    <citation type="submission" date="2005-09" db="EMBL/GenBank/DDBJ databases">
        <title>Annotation of the Aspergillus terreus NIH2624 genome.</title>
        <authorList>
            <person name="Birren B.W."/>
            <person name="Lander E.S."/>
            <person name="Galagan J.E."/>
            <person name="Nusbaum C."/>
            <person name="Devon K."/>
            <person name="Henn M."/>
            <person name="Ma L.-J."/>
            <person name="Jaffe D.B."/>
            <person name="Butler J."/>
            <person name="Alvarez P."/>
            <person name="Gnerre S."/>
            <person name="Grabherr M."/>
            <person name="Kleber M."/>
            <person name="Mauceli E.W."/>
            <person name="Brockman W."/>
            <person name="Rounsley S."/>
            <person name="Young S.K."/>
            <person name="LaButti K."/>
            <person name="Pushparaj V."/>
            <person name="DeCaprio D."/>
            <person name="Crawford M."/>
            <person name="Koehrsen M."/>
            <person name="Engels R."/>
            <person name="Montgomery P."/>
            <person name="Pearson M."/>
            <person name="Howarth C."/>
            <person name="Larson L."/>
            <person name="Luoma S."/>
            <person name="White J."/>
            <person name="Alvarado L."/>
            <person name="Kodira C.D."/>
            <person name="Zeng Q."/>
            <person name="Oleary S."/>
            <person name="Yandava C."/>
            <person name="Denning D.W."/>
            <person name="Nierman W.C."/>
            <person name="Milne T."/>
            <person name="Madden K."/>
        </authorList>
    </citation>
    <scope>NUCLEOTIDE SEQUENCE [LARGE SCALE GENOMIC DNA]</scope>
    <source>
        <strain evidence="11">NIH 2624 / FGSC A1156</strain>
    </source>
</reference>
<accession>Q0CJW9</accession>
<protein>
    <recommendedName>
        <fullName evidence="12">DNA repair protein rhp41</fullName>
    </recommendedName>
</protein>
<dbReference type="SMART" id="SM01030">
    <property type="entry name" value="BHD_1"/>
    <property type="match status" value="1"/>
</dbReference>
<dbReference type="InterPro" id="IPR018326">
    <property type="entry name" value="Rad4_beta-hairpin_dom1"/>
</dbReference>
<feature type="compositionally biased region" description="Basic and acidic residues" evidence="6">
    <location>
        <begin position="1048"/>
        <end position="1063"/>
    </location>
</feature>
<organism evidence="10 11">
    <name type="scientific">Aspergillus terreus (strain NIH 2624 / FGSC A1156)</name>
    <dbReference type="NCBI Taxonomy" id="341663"/>
    <lineage>
        <taxon>Eukaryota</taxon>
        <taxon>Fungi</taxon>
        <taxon>Dikarya</taxon>
        <taxon>Ascomycota</taxon>
        <taxon>Pezizomycotina</taxon>
        <taxon>Eurotiomycetes</taxon>
        <taxon>Eurotiomycetidae</taxon>
        <taxon>Eurotiales</taxon>
        <taxon>Aspergillaceae</taxon>
        <taxon>Aspergillus</taxon>
        <taxon>Aspergillus subgen. Circumdati</taxon>
    </lineage>
</organism>
<feature type="region of interest" description="Disordered" evidence="6">
    <location>
        <begin position="686"/>
        <end position="875"/>
    </location>
</feature>
<feature type="compositionally biased region" description="Polar residues" evidence="6">
    <location>
        <begin position="55"/>
        <end position="66"/>
    </location>
</feature>
<evidence type="ECO:0000313" key="11">
    <source>
        <dbReference type="Proteomes" id="UP000007963"/>
    </source>
</evidence>
<dbReference type="HOGENOM" id="CLU_259354_0_0_1"/>
<feature type="compositionally biased region" description="Polar residues" evidence="6">
    <location>
        <begin position="759"/>
        <end position="777"/>
    </location>
</feature>
<dbReference type="STRING" id="341663.Q0CJW9"/>
<feature type="compositionally biased region" description="Low complexity" evidence="6">
    <location>
        <begin position="1211"/>
        <end position="1224"/>
    </location>
</feature>
<dbReference type="Pfam" id="PF10405">
    <property type="entry name" value="BHD_3"/>
    <property type="match status" value="1"/>
</dbReference>
<gene>
    <name evidence="10" type="ORF">ATEG_06015</name>
</gene>
<evidence type="ECO:0000313" key="10">
    <source>
        <dbReference type="EMBL" id="EAU33776.1"/>
    </source>
</evidence>
<dbReference type="SMART" id="SM01032">
    <property type="entry name" value="BHD_3"/>
    <property type="match status" value="1"/>
</dbReference>
<evidence type="ECO:0000256" key="5">
    <source>
        <dbReference type="ARBA" id="ARBA00023242"/>
    </source>
</evidence>
<dbReference type="eggNOG" id="KOG2179">
    <property type="taxonomic scope" value="Eukaryota"/>
</dbReference>
<dbReference type="InterPro" id="IPR004583">
    <property type="entry name" value="DNA_repair_Rad4"/>
</dbReference>
<feature type="compositionally biased region" description="Basic and acidic residues" evidence="6">
    <location>
        <begin position="833"/>
        <end position="864"/>
    </location>
</feature>
<feature type="compositionally biased region" description="Acidic residues" evidence="6">
    <location>
        <begin position="1079"/>
        <end position="1092"/>
    </location>
</feature>
<evidence type="ECO:0000256" key="4">
    <source>
        <dbReference type="ARBA" id="ARBA00023204"/>
    </source>
</evidence>
<evidence type="ECO:0000256" key="1">
    <source>
        <dbReference type="ARBA" id="ARBA00004123"/>
    </source>
</evidence>
<feature type="region of interest" description="Disordered" evidence="6">
    <location>
        <begin position="55"/>
        <end position="110"/>
    </location>
</feature>
<feature type="compositionally biased region" description="Basic and acidic residues" evidence="6">
    <location>
        <begin position="901"/>
        <end position="933"/>
    </location>
</feature>
<dbReference type="Proteomes" id="UP000007963">
    <property type="component" value="Unassembled WGS sequence"/>
</dbReference>
<dbReference type="PANTHER" id="PTHR12135:SF0">
    <property type="entry name" value="DNA REPAIR PROTEIN COMPLEMENTING XP-C CELLS"/>
    <property type="match status" value="1"/>
</dbReference>
<feature type="compositionally biased region" description="Basic and acidic residues" evidence="6">
    <location>
        <begin position="1099"/>
        <end position="1109"/>
    </location>
</feature>
<feature type="compositionally biased region" description="Acidic residues" evidence="6">
    <location>
        <begin position="796"/>
        <end position="807"/>
    </location>
</feature>
<keyword evidence="5" id="KW-0539">Nucleus</keyword>
<dbReference type="PANTHER" id="PTHR12135">
    <property type="entry name" value="DNA REPAIR PROTEIN XP-C / RAD4"/>
    <property type="match status" value="1"/>
</dbReference>
<dbReference type="FunFam" id="3.30.70.2460:FF:000001">
    <property type="entry name" value="DNA repair protein Rad4 family"/>
    <property type="match status" value="1"/>
</dbReference>
<feature type="compositionally biased region" description="Basic and acidic residues" evidence="6">
    <location>
        <begin position="699"/>
        <end position="711"/>
    </location>
</feature>
<dbReference type="GO" id="GO:0003697">
    <property type="term" value="F:single-stranded DNA binding"/>
    <property type="evidence" value="ECO:0007669"/>
    <property type="project" value="TreeGrafter"/>
</dbReference>
<dbReference type="SMART" id="SM01031">
    <property type="entry name" value="BHD_2"/>
    <property type="match status" value="1"/>
</dbReference>
<evidence type="ECO:0000256" key="6">
    <source>
        <dbReference type="SAM" id="MobiDB-lite"/>
    </source>
</evidence>
<feature type="region of interest" description="Disordered" evidence="6">
    <location>
        <begin position="542"/>
        <end position="606"/>
    </location>
</feature>
<dbReference type="InterPro" id="IPR018325">
    <property type="entry name" value="Rad4/PNGase_transGLS-fold"/>
</dbReference>
<dbReference type="GeneID" id="4321601"/>
<keyword evidence="3" id="KW-0227">DNA damage</keyword>
<dbReference type="GO" id="GO:0003684">
    <property type="term" value="F:damaged DNA binding"/>
    <property type="evidence" value="ECO:0007669"/>
    <property type="project" value="InterPro"/>
</dbReference>
<feature type="compositionally biased region" description="Acidic residues" evidence="6">
    <location>
        <begin position="496"/>
        <end position="505"/>
    </location>
</feature>
<dbReference type="InterPro" id="IPR042488">
    <property type="entry name" value="Rad4_BHD3_sf"/>
</dbReference>
<proteinExistence type="inferred from homology"/>
<feature type="compositionally biased region" description="Basic and acidic residues" evidence="6">
    <location>
        <begin position="587"/>
        <end position="603"/>
    </location>
</feature>
<evidence type="ECO:0000259" key="8">
    <source>
        <dbReference type="SMART" id="SM01031"/>
    </source>
</evidence>
<evidence type="ECO:0000259" key="9">
    <source>
        <dbReference type="SMART" id="SM01032"/>
    </source>
</evidence>
<feature type="compositionally biased region" description="Polar residues" evidence="6">
    <location>
        <begin position="81"/>
        <end position="92"/>
    </location>
</feature>
<dbReference type="InterPro" id="IPR038765">
    <property type="entry name" value="Papain-like_cys_pep_sf"/>
</dbReference>
<feature type="compositionally biased region" description="Polar residues" evidence="6">
    <location>
        <begin position="1197"/>
        <end position="1210"/>
    </location>
</feature>
<sequence length="1327" mass="147681">MSDTEVMLSKEDFRKQARTLQGSRDFGAQLFCALLRSVAVEARLVCSLQPLPFSGTTKDLTPSRPSLQGHFPSEEREDSSDGMSPTKPSQRTPKVRRLGRPEFKQSRPSKSVFVGARPNVRESTYPVFWVEAFNEAVQKWIPVDPLVTKSLAKSFKFEPPSSDPYNCMTYVVAFEDDASARDVTRRYAKAYNAKTRKLRVESTKNGELWWARVMRFYEKPFLEDRDEVEVSELTAKTAAEPMPRNVQDFKDHPIYALERHLRRNEVVYPKRVIGQVSLGKSGSKNQNLEPVYRRSDVHVLRSANKWYRVGRDIKIGEQPLKRVPANSHAAVAMDDDESAEGTGETPLYAYFQTELYTPPPIVQGKVPKNAYGNLDVYVPTMVPPGGVHIKHNDAAHAAKILGIDFADAVTGFEFKGRHGTAVFQGIVIASEYCEALEEVLRGLEEQRLQSEQDERSAQVLRLWRHFLLRLRIAERVKGYAAEGEEDNDGGSVGSDMDYEDTEEDLGGGFLPEPPAKPYSPHADRGHGEMLQQMHSEEIAEPMLPEKEEPGGFIPDEEDKKERPPDSTQGAKPEEKSRYTLVVIPKRTASDEHIEPSPDSRDIAEDPVAQNCDKLAGSLEAPISVDSSTATNSKSASVEIISRPVSQAQSPVGSPKGSVRESEIINADMAFPERLNWPWHVVRADASTTRLPSKLSATADIKKSQEQFRAPDKASAARVGGESSKSNAPSTLTRRTGTPGSSFSTSRSWRRDTLPPGSRHQPTLTQIDFVTPISQNPPSDDGLDYIPESKPNPNDVIEIEDDSDDNDADYQPSSHRRSRRSREDRSEQATIIRDPQKKTTTPRDTKRGRRKSSEKPKSGRKEKAKKEKQRHKTLTQMDYVRRYLKIEPEDEVKLEYTYITPKKSEPETGDHKRRKVDNDCTREHTTIPAEDKKAALPHGPTTPKKHKRAVIPSSQSPESPGLAIISPSQFRHDAHSPLKRLAPSTANHRIKEESPELGSTKTRAWSPEMVPFPSSDSQQIPKAPSSASHKVALSPKTHIDAPATQYPSGEERTLPIKEAVHVDDPTPQLTHKSRTVVYETDADTDYGESEDDVPSPVAPAEDRGFPDNDYTHIGSDDMGNGDSLDLPPITQSQQHVESEIPASETNLPSDASIFYQRLQPTTQFPMEPLPDLNTQKLAELFPEASNAYNTSAIRRLPQSSPLATSRVQPGATQTQTETQSQSQSQVLDPTPAEIVPESSPIMRNGSERHHPIDQEQESQSRDAIVQVESSQAVDRAYRQASMGHKARSRGILSGSDLLTSSVMESVPLPAFWFGSQDSVGEPYNSSEA</sequence>
<dbReference type="GO" id="GO:0071942">
    <property type="term" value="C:XPC complex"/>
    <property type="evidence" value="ECO:0007669"/>
    <property type="project" value="TreeGrafter"/>
</dbReference>
<dbReference type="RefSeq" id="XP_001215193.1">
    <property type="nucleotide sequence ID" value="XM_001215193.1"/>
</dbReference>
<dbReference type="InterPro" id="IPR018327">
    <property type="entry name" value="BHD_2"/>
</dbReference>
<dbReference type="Pfam" id="PF10403">
    <property type="entry name" value="BHD_1"/>
    <property type="match status" value="1"/>
</dbReference>
<dbReference type="GO" id="GO:0005737">
    <property type="term" value="C:cytoplasm"/>
    <property type="evidence" value="ECO:0007669"/>
    <property type="project" value="TreeGrafter"/>
</dbReference>
<dbReference type="Gene3D" id="3.90.260.10">
    <property type="entry name" value="Transglutaminase-like"/>
    <property type="match status" value="1"/>
</dbReference>
<feature type="region of interest" description="Disordered" evidence="6">
    <location>
        <begin position="896"/>
        <end position="1147"/>
    </location>
</feature>
<dbReference type="EMBL" id="CH476601">
    <property type="protein sequence ID" value="EAU33776.1"/>
    <property type="molecule type" value="Genomic_DNA"/>
</dbReference>
<dbReference type="Pfam" id="PF03835">
    <property type="entry name" value="Rad4"/>
    <property type="match status" value="1"/>
</dbReference>
<dbReference type="VEuPathDB" id="FungiDB:ATEG_06015"/>
<feature type="region of interest" description="Disordered" evidence="6">
    <location>
        <begin position="1197"/>
        <end position="1269"/>
    </location>
</feature>
<dbReference type="SUPFAM" id="SSF54001">
    <property type="entry name" value="Cysteine proteinases"/>
    <property type="match status" value="1"/>
</dbReference>
<evidence type="ECO:0000256" key="3">
    <source>
        <dbReference type="ARBA" id="ARBA00022763"/>
    </source>
</evidence>
<dbReference type="Gene3D" id="2.20.20.110">
    <property type="entry name" value="Rad4, beta-hairpin domain BHD1"/>
    <property type="match status" value="1"/>
</dbReference>
<keyword evidence="4" id="KW-0234">DNA repair</keyword>
<feature type="domain" description="Rad4 beta-hairpin" evidence="9">
    <location>
        <begin position="366"/>
        <end position="440"/>
    </location>
</feature>
<feature type="domain" description="Rad4 beta-hairpin" evidence="7">
    <location>
        <begin position="238"/>
        <end position="298"/>
    </location>
</feature>
<dbReference type="Pfam" id="PF10404">
    <property type="entry name" value="BHD_2"/>
    <property type="match status" value="1"/>
</dbReference>
<feature type="compositionally biased region" description="Polar residues" evidence="6">
    <location>
        <begin position="722"/>
        <end position="746"/>
    </location>
</feature>
<feature type="region of interest" description="Disordered" evidence="6">
    <location>
        <begin position="481"/>
        <end position="528"/>
    </location>
</feature>
<dbReference type="FunFam" id="2.20.20.110:FF:000003">
    <property type="entry name" value="Putative DNA repair protein Rad4"/>
    <property type="match status" value="1"/>
</dbReference>
<dbReference type="InterPro" id="IPR018328">
    <property type="entry name" value="Rad4_beta-hairpin_dom3"/>
</dbReference>
<dbReference type="GO" id="GO:0006289">
    <property type="term" value="P:nucleotide-excision repair"/>
    <property type="evidence" value="ECO:0007669"/>
    <property type="project" value="InterPro"/>
</dbReference>
<dbReference type="OrthoDB" id="300780at2759"/>
<dbReference type="GO" id="GO:0006298">
    <property type="term" value="P:mismatch repair"/>
    <property type="evidence" value="ECO:0007669"/>
    <property type="project" value="TreeGrafter"/>
</dbReference>
<comment type="subcellular location">
    <subcellularLocation>
        <location evidence="1">Nucleus</location>
    </subcellularLocation>
</comment>
<dbReference type="Gene3D" id="3.30.60.290">
    <property type="entry name" value="Rad4, beta-hairpin domain BHD2"/>
    <property type="match status" value="1"/>
</dbReference>
<feature type="domain" description="Rad4 beta-hairpin" evidence="8">
    <location>
        <begin position="300"/>
        <end position="359"/>
    </location>
</feature>
<dbReference type="GO" id="GO:0000111">
    <property type="term" value="C:nucleotide-excision repair factor 2 complex"/>
    <property type="evidence" value="ECO:0007669"/>
    <property type="project" value="TreeGrafter"/>
</dbReference>
<evidence type="ECO:0008006" key="12">
    <source>
        <dbReference type="Google" id="ProtNLM"/>
    </source>
</evidence>
<dbReference type="Gene3D" id="3.30.70.2460">
    <property type="entry name" value="Rad4, beta-hairpin domain BHD3"/>
    <property type="match status" value="1"/>
</dbReference>
<dbReference type="InterPro" id="IPR036985">
    <property type="entry name" value="Transglutaminase-like_sf"/>
</dbReference>
<evidence type="ECO:0000256" key="2">
    <source>
        <dbReference type="ARBA" id="ARBA00009525"/>
    </source>
</evidence>
<comment type="similarity">
    <text evidence="2">Belongs to the XPC family.</text>
</comment>